<name>A0A1Y1X4E9_9FUNG</name>
<feature type="domain" description="LysM" evidence="3">
    <location>
        <begin position="27"/>
        <end position="72"/>
    </location>
</feature>
<feature type="chain" id="PRO_5012282271" description="LysM domain-containing protein" evidence="2">
    <location>
        <begin position="21"/>
        <end position="448"/>
    </location>
</feature>
<comment type="caution">
    <text evidence="4">The sequence shown here is derived from an EMBL/GenBank/DDBJ whole genome shotgun (WGS) entry which is preliminary data.</text>
</comment>
<reference evidence="4 5" key="1">
    <citation type="submission" date="2016-08" db="EMBL/GenBank/DDBJ databases">
        <title>A Parts List for Fungal Cellulosomes Revealed by Comparative Genomics.</title>
        <authorList>
            <consortium name="DOE Joint Genome Institute"/>
            <person name="Haitjema C.H."/>
            <person name="Gilmore S.P."/>
            <person name="Henske J.K."/>
            <person name="Solomon K.V."/>
            <person name="De Groot R."/>
            <person name="Kuo A."/>
            <person name="Mondo S.J."/>
            <person name="Salamov A.A."/>
            <person name="Labutti K."/>
            <person name="Zhao Z."/>
            <person name="Chiniquy J."/>
            <person name="Barry K."/>
            <person name="Brewer H.M."/>
            <person name="Purvine S.O."/>
            <person name="Wright A.T."/>
            <person name="Boxma B."/>
            <person name="Van Alen T."/>
            <person name="Hackstein J.H."/>
            <person name="Baker S.E."/>
            <person name="Grigoriev I.V."/>
            <person name="O'Malley M.A."/>
        </authorList>
    </citation>
    <scope>NUCLEOTIDE SEQUENCE [LARGE SCALE GENOMIC DNA]</scope>
    <source>
        <strain evidence="4 5">S4</strain>
    </source>
</reference>
<sequence>MVKILILELVIFFIINIGNAYNIKCKKYYNVTENDYCDKIAVENGISTKKLMILNKNLNCKENLTDFNKVCVKSKISFTDYFNLNFEGRCGKNYDKPSNDDEIYFMSANNNSNNNNNNNNNEKKDDDEKIKNSILNNDEEYLQIKNNTIFIVNEYQNSLDINIKNFKIKSFNFNKCKTNCINNSESIKQIINDDDYFYKINEILNYFNETIIKDEKLFYNGCLSQCLYLNELSDLYQKENIENKILEIKQEIGNFNEYEDSKINHLEERASVDCSKSNVYNKEGSKDGGITIYRENKNNAFLRYKKWNRDARIDGCSIPTDLGKNELIPFLPACNGHDVCYNCNTNKGICDQDFFSNMKKICNSDYPWWNIVAIGECIVEAGVVFSAVDLFGFSSFDEDKKWREKYVGTSAGINNPMWYCACSSNDKSKLMSKNFLIKDSNGNYHDYY</sequence>
<organism evidence="4 5">
    <name type="scientific">Anaeromyces robustus</name>
    <dbReference type="NCBI Taxonomy" id="1754192"/>
    <lineage>
        <taxon>Eukaryota</taxon>
        <taxon>Fungi</taxon>
        <taxon>Fungi incertae sedis</taxon>
        <taxon>Chytridiomycota</taxon>
        <taxon>Chytridiomycota incertae sedis</taxon>
        <taxon>Neocallimastigomycetes</taxon>
        <taxon>Neocallimastigales</taxon>
        <taxon>Neocallimastigaceae</taxon>
        <taxon>Anaeromyces</taxon>
    </lineage>
</organism>
<dbReference type="Proteomes" id="UP000193944">
    <property type="component" value="Unassembled WGS sequence"/>
</dbReference>
<dbReference type="Pfam" id="PF01476">
    <property type="entry name" value="LysM"/>
    <property type="match status" value="1"/>
</dbReference>
<dbReference type="InterPro" id="IPR036779">
    <property type="entry name" value="LysM_dom_sf"/>
</dbReference>
<dbReference type="SUPFAM" id="SSF48619">
    <property type="entry name" value="Phospholipase A2, PLA2"/>
    <property type="match status" value="1"/>
</dbReference>
<dbReference type="GO" id="GO:0050482">
    <property type="term" value="P:arachidonate secretion"/>
    <property type="evidence" value="ECO:0007669"/>
    <property type="project" value="InterPro"/>
</dbReference>
<keyword evidence="2" id="KW-0732">Signal</keyword>
<feature type="region of interest" description="Disordered" evidence="1">
    <location>
        <begin position="107"/>
        <end position="127"/>
    </location>
</feature>
<dbReference type="InterPro" id="IPR018392">
    <property type="entry name" value="LysM"/>
</dbReference>
<gene>
    <name evidence="4" type="ORF">BCR32DRAFT_268834</name>
</gene>
<feature type="compositionally biased region" description="Low complexity" evidence="1">
    <location>
        <begin position="109"/>
        <end position="120"/>
    </location>
</feature>
<proteinExistence type="predicted"/>
<feature type="signal peptide" evidence="2">
    <location>
        <begin position="1"/>
        <end position="20"/>
    </location>
</feature>
<dbReference type="EMBL" id="MCFG01000143">
    <property type="protein sequence ID" value="ORX80518.1"/>
    <property type="molecule type" value="Genomic_DNA"/>
</dbReference>
<reference evidence="4 5" key="2">
    <citation type="submission" date="2016-08" db="EMBL/GenBank/DDBJ databases">
        <title>Pervasive Adenine N6-methylation of Active Genes in Fungi.</title>
        <authorList>
            <consortium name="DOE Joint Genome Institute"/>
            <person name="Mondo S.J."/>
            <person name="Dannebaum R.O."/>
            <person name="Kuo R.C."/>
            <person name="Labutti K."/>
            <person name="Haridas S."/>
            <person name="Kuo A."/>
            <person name="Salamov A."/>
            <person name="Ahrendt S.R."/>
            <person name="Lipzen A."/>
            <person name="Sullivan W."/>
            <person name="Andreopoulos W.B."/>
            <person name="Clum A."/>
            <person name="Lindquist E."/>
            <person name="Daum C."/>
            <person name="Ramamoorthy G.K."/>
            <person name="Gryganskyi A."/>
            <person name="Culley D."/>
            <person name="Magnuson J.K."/>
            <person name="James T.Y."/>
            <person name="O'Malley M.A."/>
            <person name="Stajich J.E."/>
            <person name="Spatafora J.W."/>
            <person name="Visel A."/>
            <person name="Grigoriev I.V."/>
        </authorList>
    </citation>
    <scope>NUCLEOTIDE SEQUENCE [LARGE SCALE GENOMIC DNA]</scope>
    <source>
        <strain evidence="4 5">S4</strain>
    </source>
</reference>
<evidence type="ECO:0000256" key="1">
    <source>
        <dbReference type="SAM" id="MobiDB-lite"/>
    </source>
</evidence>
<dbReference type="GO" id="GO:0004623">
    <property type="term" value="F:phospholipase A2 activity"/>
    <property type="evidence" value="ECO:0007669"/>
    <property type="project" value="InterPro"/>
</dbReference>
<protein>
    <recommendedName>
        <fullName evidence="3">LysM domain-containing protein</fullName>
    </recommendedName>
</protein>
<dbReference type="AlphaFoldDB" id="A0A1Y1X4E9"/>
<evidence type="ECO:0000313" key="4">
    <source>
        <dbReference type="EMBL" id="ORX80518.1"/>
    </source>
</evidence>
<dbReference type="PROSITE" id="PS51782">
    <property type="entry name" value="LYSM"/>
    <property type="match status" value="1"/>
</dbReference>
<evidence type="ECO:0000313" key="5">
    <source>
        <dbReference type="Proteomes" id="UP000193944"/>
    </source>
</evidence>
<accession>A0A1Y1X4E9</accession>
<dbReference type="GO" id="GO:0006644">
    <property type="term" value="P:phospholipid metabolic process"/>
    <property type="evidence" value="ECO:0007669"/>
    <property type="project" value="InterPro"/>
</dbReference>
<dbReference type="InterPro" id="IPR036444">
    <property type="entry name" value="PLipase_A2_dom_sf"/>
</dbReference>
<dbReference type="Gene3D" id="3.10.350.10">
    <property type="entry name" value="LysM domain"/>
    <property type="match status" value="1"/>
</dbReference>
<keyword evidence="5" id="KW-1185">Reference proteome</keyword>
<dbReference type="Gene3D" id="1.20.90.10">
    <property type="entry name" value="Phospholipase A2 domain"/>
    <property type="match status" value="1"/>
</dbReference>
<evidence type="ECO:0000256" key="2">
    <source>
        <dbReference type="SAM" id="SignalP"/>
    </source>
</evidence>
<evidence type="ECO:0000259" key="3">
    <source>
        <dbReference type="PROSITE" id="PS51782"/>
    </source>
</evidence>
<dbReference type="OrthoDB" id="5985073at2759"/>